<gene>
    <name evidence="3" type="ORF">PCANC_25762</name>
</gene>
<feature type="region of interest" description="Disordered" evidence="1">
    <location>
        <begin position="97"/>
        <end position="118"/>
    </location>
</feature>
<dbReference type="Proteomes" id="UP000235388">
    <property type="component" value="Unassembled WGS sequence"/>
</dbReference>
<proteinExistence type="predicted"/>
<feature type="transmembrane region" description="Helical" evidence="2">
    <location>
        <begin position="21"/>
        <end position="42"/>
    </location>
</feature>
<evidence type="ECO:0000313" key="3">
    <source>
        <dbReference type="EMBL" id="PLW27736.1"/>
    </source>
</evidence>
<feature type="compositionally biased region" description="Acidic residues" evidence="1">
    <location>
        <begin position="295"/>
        <end position="305"/>
    </location>
</feature>
<evidence type="ECO:0000256" key="2">
    <source>
        <dbReference type="SAM" id="Phobius"/>
    </source>
</evidence>
<evidence type="ECO:0000313" key="4">
    <source>
        <dbReference type="Proteomes" id="UP000235388"/>
    </source>
</evidence>
<keyword evidence="4" id="KW-1185">Reference proteome</keyword>
<keyword evidence="2" id="KW-0472">Membrane</keyword>
<keyword evidence="2" id="KW-1133">Transmembrane helix</keyword>
<evidence type="ECO:0000256" key="1">
    <source>
        <dbReference type="SAM" id="MobiDB-lite"/>
    </source>
</evidence>
<comment type="caution">
    <text evidence="3">The sequence shown here is derived from an EMBL/GenBank/DDBJ whole genome shotgun (WGS) entry which is preliminary data.</text>
</comment>
<sequence length="400" mass="44534">MMLQAVRLKRYSYRRRGNFDLHLLRLYVGMYTADCMTFRVVLPSELACRQLYQRYGASANLASLLDHAACTLGERTTPVSSVPLAPVSAPSAAELVDNFSQEPDREKRPTAMSPLPEFDPVADATSYLADDIPVPYYPDQEPETDWMAMKLEAVEDFLREQEVYSPLIRRTQPNPEPATASLTDKGKERARSPAVKTEPANDHGLPPATSMRRGPADRADSSSTRPPLPMSLMRKNSANPEGSAAQMEPEAAPAIPRLPFDRAPLVNLAARAETLHLSPRAASIEYLALRHPDGSDDDGSSDDEPSASKRPRLVSPTPSPQAPSPDYLALTPSEIDRLLHDARPFRYRFVYTPDHIRGIADDILRELSAFLSFYAPASEQEAAARIYLYRAFQSHFNRRL</sequence>
<accession>A0A2N5TQG8</accession>
<name>A0A2N5TQG8_9BASI</name>
<dbReference type="EMBL" id="PGCJ01000473">
    <property type="protein sequence ID" value="PLW27736.1"/>
    <property type="molecule type" value="Genomic_DNA"/>
</dbReference>
<protein>
    <submittedName>
        <fullName evidence="3">Uncharacterized protein</fullName>
    </submittedName>
</protein>
<keyword evidence="2" id="KW-0812">Transmembrane</keyword>
<organism evidence="3 4">
    <name type="scientific">Puccinia coronata f. sp. avenae</name>
    <dbReference type="NCBI Taxonomy" id="200324"/>
    <lineage>
        <taxon>Eukaryota</taxon>
        <taxon>Fungi</taxon>
        <taxon>Dikarya</taxon>
        <taxon>Basidiomycota</taxon>
        <taxon>Pucciniomycotina</taxon>
        <taxon>Pucciniomycetes</taxon>
        <taxon>Pucciniales</taxon>
        <taxon>Pucciniaceae</taxon>
        <taxon>Puccinia</taxon>
    </lineage>
</organism>
<feature type="region of interest" description="Disordered" evidence="1">
    <location>
        <begin position="290"/>
        <end position="327"/>
    </location>
</feature>
<feature type="region of interest" description="Disordered" evidence="1">
    <location>
        <begin position="166"/>
        <end position="250"/>
    </location>
</feature>
<dbReference type="AlphaFoldDB" id="A0A2N5TQG8"/>
<reference evidence="3 4" key="1">
    <citation type="submission" date="2017-11" db="EMBL/GenBank/DDBJ databases">
        <title>De novo assembly and phasing of dikaryotic genomes from two isolates of Puccinia coronata f. sp. avenae, the causal agent of oat crown rust.</title>
        <authorList>
            <person name="Miller M.E."/>
            <person name="Zhang Y."/>
            <person name="Omidvar V."/>
            <person name="Sperschneider J."/>
            <person name="Schwessinger B."/>
            <person name="Raley C."/>
            <person name="Palmer J.M."/>
            <person name="Garnica D."/>
            <person name="Upadhyaya N."/>
            <person name="Rathjen J."/>
            <person name="Taylor J.M."/>
            <person name="Park R.F."/>
            <person name="Dodds P.N."/>
            <person name="Hirsch C.D."/>
            <person name="Kianian S.F."/>
            <person name="Figueroa M."/>
        </authorList>
    </citation>
    <scope>NUCLEOTIDE SEQUENCE [LARGE SCALE GENOMIC DNA]</scope>
    <source>
        <strain evidence="3">12NC29</strain>
    </source>
</reference>